<protein>
    <submittedName>
        <fullName evidence="2">Uncharacterized protein</fullName>
    </submittedName>
</protein>
<evidence type="ECO:0000313" key="3">
    <source>
        <dbReference type="Proteomes" id="UP000663720"/>
    </source>
</evidence>
<accession>A0A975GIR1</accession>
<sequence length="666" mass="76358">MNDYDKRLDLLKSENPFISSSVGNPWEDKYPDIDSVNAAAFNGLAQLISQKTNNPLLPCAGLVFGETGSGKTHLIGRILKHGKTTANRPFSFAYIQPIEDPEQTYRYLLREIIVNLCYPVERSSRTTQLDFIIDRIIKDVKNKPLSELQAKSQSSLQNTDPPKTSSSDSLIDEFGKSLKMIFQPKKLNEDFFLNLTRAFRIFLELIFESADTKPDTDKKEIEAPKPANIEELSINFIRSKFPDISKEFIKVLLQYRSPEKRGAVIEWLKGGVLDESDTGLLGVPDRVYESMPLQEQEAKNILSSLGVLLAYYGQPLVICFDRLENYDTDMKKRSLEVMAEYLIDHAKAMLPIVFVRGAQWEEKFSKKLNQQVVTRLSTNEFTLKGCNDVQALEIIKSRLKSVLDEKMSDDLYPFDKDELAKSFKDRFYSPRQIIMQANQQLRTILYPDETRPKPVLSSEKLKKEFEAQCSDILTDFDRYPADRSRLKRALELYINHKSPETGFYIESIESPEDKFIDFICRVRPKDGKVFDAVIIIDVESNNTSVRASLKRGIDFLKANSSGKAIYIRDSRCEIPAPPAWKATNEMLDEFRSLGGHDIFLDKNQTARWYALALLNYAVKEGDISIADDNNNHRAVTFEELTVFIKEYFHVKEYSGFWRTGQILKGD</sequence>
<dbReference type="RefSeq" id="WP_207688155.1">
    <property type="nucleotide sequence ID" value="NZ_CP061799.1"/>
</dbReference>
<reference evidence="2" key="1">
    <citation type="journal article" date="2021" name="Microb. Physiol.">
        <title>Proteogenomic Insights into the Physiology of Marine, Sulfate-Reducing, Filamentous Desulfonema limicola and Desulfonema magnum.</title>
        <authorList>
            <person name="Schnaars V."/>
            <person name="Wohlbrand L."/>
            <person name="Scheve S."/>
            <person name="Hinrichs C."/>
            <person name="Reinhardt R."/>
            <person name="Rabus R."/>
        </authorList>
    </citation>
    <scope>NUCLEOTIDE SEQUENCE</scope>
    <source>
        <strain evidence="2">5ac10</strain>
    </source>
</reference>
<dbReference type="Proteomes" id="UP000663720">
    <property type="component" value="Chromosome"/>
</dbReference>
<gene>
    <name evidence="2" type="ORF">dnl_45700</name>
</gene>
<feature type="region of interest" description="Disordered" evidence="1">
    <location>
        <begin position="148"/>
        <end position="168"/>
    </location>
</feature>
<dbReference type="EMBL" id="CP061799">
    <property type="protein sequence ID" value="QTA82198.1"/>
    <property type="molecule type" value="Genomic_DNA"/>
</dbReference>
<evidence type="ECO:0000313" key="2">
    <source>
        <dbReference type="EMBL" id="QTA82198.1"/>
    </source>
</evidence>
<keyword evidence="3" id="KW-1185">Reference proteome</keyword>
<proteinExistence type="predicted"/>
<name>A0A975GIR1_9BACT</name>
<feature type="compositionally biased region" description="Polar residues" evidence="1">
    <location>
        <begin position="149"/>
        <end position="168"/>
    </location>
</feature>
<organism evidence="2 3">
    <name type="scientific">Desulfonema limicola</name>
    <dbReference type="NCBI Taxonomy" id="45656"/>
    <lineage>
        <taxon>Bacteria</taxon>
        <taxon>Pseudomonadati</taxon>
        <taxon>Thermodesulfobacteriota</taxon>
        <taxon>Desulfobacteria</taxon>
        <taxon>Desulfobacterales</taxon>
        <taxon>Desulfococcaceae</taxon>
        <taxon>Desulfonema</taxon>
    </lineage>
</organism>
<dbReference type="AlphaFoldDB" id="A0A975GIR1"/>
<dbReference type="InterPro" id="IPR027417">
    <property type="entry name" value="P-loop_NTPase"/>
</dbReference>
<dbReference type="Gene3D" id="3.40.50.300">
    <property type="entry name" value="P-loop containing nucleotide triphosphate hydrolases"/>
    <property type="match status" value="1"/>
</dbReference>
<evidence type="ECO:0000256" key="1">
    <source>
        <dbReference type="SAM" id="MobiDB-lite"/>
    </source>
</evidence>
<dbReference type="KEGG" id="dli:dnl_45700"/>